<evidence type="ECO:0000313" key="3">
    <source>
        <dbReference type="Proteomes" id="UP000192872"/>
    </source>
</evidence>
<evidence type="ECO:0008006" key="4">
    <source>
        <dbReference type="Google" id="ProtNLM"/>
    </source>
</evidence>
<name>A0A1W9HRZ5_9HYPH</name>
<reference evidence="2 3" key="1">
    <citation type="journal article" date="2017" name="Water Res.">
        <title>Comammox in drinking water systems.</title>
        <authorList>
            <person name="Wang Y."/>
            <person name="Ma L."/>
            <person name="Mao Y."/>
            <person name="Jiang X."/>
            <person name="Xia Y."/>
            <person name="Yu K."/>
            <person name="Li B."/>
            <person name="Zhang T."/>
        </authorList>
    </citation>
    <scope>NUCLEOTIDE SEQUENCE [LARGE SCALE GENOMIC DNA]</scope>
    <source>
        <strain evidence="2">SG_bin8</strain>
    </source>
</reference>
<feature type="signal peptide" evidence="1">
    <location>
        <begin position="1"/>
        <end position="19"/>
    </location>
</feature>
<accession>A0A1W9HRZ5</accession>
<gene>
    <name evidence="2" type="ORF">A4S15_00800</name>
</gene>
<sequence length="152" mass="16228">MTNRAPLLLVALLALGSCAQRQLDSNWAIDQQVVYCANTQAGGLIIGNPQAFSGVPLIGQAANATAGILQEEEACKVVRALRPDDVTQLKIIQAMAARENRALTSGPFTITPRPVGAECLPIVTLHRPSGQVLRQETLCRDKQGSYAPLGQR</sequence>
<protein>
    <recommendedName>
        <fullName evidence="4">Lipoprotein</fullName>
    </recommendedName>
</protein>
<dbReference type="Proteomes" id="UP000192872">
    <property type="component" value="Unassembled WGS sequence"/>
</dbReference>
<dbReference type="RefSeq" id="WP_376800174.1">
    <property type="nucleotide sequence ID" value="NZ_DBNB01000028.1"/>
</dbReference>
<organism evidence="2 3">
    <name type="scientific">Candidatus Raskinella chloraquaticus</name>
    <dbReference type="NCBI Taxonomy" id="1951219"/>
    <lineage>
        <taxon>Bacteria</taxon>
        <taxon>Pseudomonadati</taxon>
        <taxon>Pseudomonadota</taxon>
        <taxon>Alphaproteobacteria</taxon>
        <taxon>Hyphomicrobiales</taxon>
        <taxon>Phreatobacteraceae</taxon>
        <taxon>Candidatus Raskinella</taxon>
    </lineage>
</organism>
<dbReference type="PROSITE" id="PS51257">
    <property type="entry name" value="PROKAR_LIPOPROTEIN"/>
    <property type="match status" value="1"/>
</dbReference>
<comment type="caution">
    <text evidence="2">The sequence shown here is derived from an EMBL/GenBank/DDBJ whole genome shotgun (WGS) entry which is preliminary data.</text>
</comment>
<dbReference type="AlphaFoldDB" id="A0A1W9HRZ5"/>
<feature type="chain" id="PRO_5010883975" description="Lipoprotein" evidence="1">
    <location>
        <begin position="20"/>
        <end position="152"/>
    </location>
</feature>
<proteinExistence type="predicted"/>
<dbReference type="STRING" id="1827387.A4S15_00800"/>
<evidence type="ECO:0000313" key="2">
    <source>
        <dbReference type="EMBL" id="OQW50173.1"/>
    </source>
</evidence>
<evidence type="ECO:0000256" key="1">
    <source>
        <dbReference type="SAM" id="SignalP"/>
    </source>
</evidence>
<keyword evidence="1" id="KW-0732">Signal</keyword>
<dbReference type="EMBL" id="LWDL01000026">
    <property type="protein sequence ID" value="OQW50173.1"/>
    <property type="molecule type" value="Genomic_DNA"/>
</dbReference>